<evidence type="ECO:0000313" key="7">
    <source>
        <dbReference type="Proteomes" id="UP000887023"/>
    </source>
</evidence>
<dbReference type="CDD" id="cd00430">
    <property type="entry name" value="PLPDE_III_AR"/>
    <property type="match status" value="1"/>
</dbReference>
<dbReference type="HAMAP" id="MF_01201">
    <property type="entry name" value="Ala_racemase"/>
    <property type="match status" value="1"/>
</dbReference>
<feature type="binding site" evidence="4">
    <location>
        <position position="147"/>
    </location>
    <ligand>
        <name>substrate</name>
    </ligand>
</feature>
<feature type="domain" description="Alanine racemase C-terminal" evidence="5">
    <location>
        <begin position="257"/>
        <end position="386"/>
    </location>
</feature>
<comment type="function">
    <text evidence="4">Catalyzes the interconversion of L-alanine and D-alanine. May also act on other amino acids.</text>
</comment>
<comment type="similarity">
    <text evidence="4">Belongs to the alanine racemase family.</text>
</comment>
<reference evidence="6" key="1">
    <citation type="submission" date="2021-07" db="EMBL/GenBank/DDBJ databases">
        <title>Candidatus Kaistella beijingensis sp. nov. isolated from a municipal wastewater treatment plant is involved in sludge foaming.</title>
        <authorList>
            <person name="Song Y."/>
            <person name="Liu S.-J."/>
        </authorList>
    </citation>
    <scope>NUCLEOTIDE SEQUENCE</scope>
    <source>
        <strain evidence="6">DSM 43998</strain>
    </source>
</reference>
<evidence type="ECO:0000256" key="2">
    <source>
        <dbReference type="ARBA" id="ARBA00022898"/>
    </source>
</evidence>
<sequence>MAISAGVTDPQPSGPAPQVEAVIDLDAVSHNVGVLRAHAGDAAVMVVVKADGYNHGAVEVSRAALAAGARELGVTTVAEAIELRAAGITAPVLCWLNTPDADYPAAIAADIEIGVPSVQHLRAVAAAAAGVGRPATVSIKVDTGLNRNGASPLEYPALLDELVAATRAGTVRLRAIFSHLAHADQPHSPVIDRQRDRFTAAVDAAKQRGLAPELVHLANSAATLTRPDLAFDLVRPGIAVYGLNPVPELGDFGLRPAMSLQTRVALVKRVAAGEGVSYGHEWIAPRDTVVALLPIGYADGVPRALGGRLQVLLGGVRRPNVGRICMDQLVVDLGPEHDEVAVGDTAVLFGSGAAGEPRAQDWADLLSTIHYEVVTGVRGRAVRRHRDDQAG</sequence>
<gene>
    <name evidence="6" type="primary">alr</name>
    <name evidence="6" type="ORF">KV203_04320</name>
</gene>
<keyword evidence="2 4" id="KW-0663">Pyridoxal phosphate</keyword>
<comment type="cofactor">
    <cofactor evidence="1 4">
        <name>pyridoxal 5'-phosphate</name>
        <dbReference type="ChEBI" id="CHEBI:597326"/>
    </cofactor>
</comment>
<dbReference type="GO" id="GO:0008784">
    <property type="term" value="F:alanine racemase activity"/>
    <property type="evidence" value="ECO:0007669"/>
    <property type="project" value="UniProtKB-EC"/>
</dbReference>
<dbReference type="PRINTS" id="PR00992">
    <property type="entry name" value="ALARACEMASE"/>
</dbReference>
<comment type="pathway">
    <text evidence="4">Amino-acid biosynthesis; D-alanine biosynthesis; D-alanine from L-alanine: step 1/1.</text>
</comment>
<dbReference type="PANTHER" id="PTHR30511:SF0">
    <property type="entry name" value="ALANINE RACEMASE, CATABOLIC-RELATED"/>
    <property type="match status" value="1"/>
</dbReference>
<dbReference type="Pfam" id="PF00842">
    <property type="entry name" value="Ala_racemase_C"/>
    <property type="match status" value="1"/>
</dbReference>
<dbReference type="InterPro" id="IPR000821">
    <property type="entry name" value="Ala_racemase"/>
</dbReference>
<dbReference type="InterPro" id="IPR029066">
    <property type="entry name" value="PLP-binding_barrel"/>
</dbReference>
<evidence type="ECO:0000256" key="1">
    <source>
        <dbReference type="ARBA" id="ARBA00001933"/>
    </source>
</evidence>
<organism evidence="6 7">
    <name type="scientific">Skermania pinensis</name>
    <dbReference type="NCBI Taxonomy" id="39122"/>
    <lineage>
        <taxon>Bacteria</taxon>
        <taxon>Bacillati</taxon>
        <taxon>Actinomycetota</taxon>
        <taxon>Actinomycetes</taxon>
        <taxon>Mycobacteriales</taxon>
        <taxon>Gordoniaceae</taxon>
        <taxon>Skermania</taxon>
    </lineage>
</organism>
<dbReference type="EC" id="5.1.1.1" evidence="4"/>
<accession>A0ABX8SBS4</accession>
<evidence type="ECO:0000256" key="3">
    <source>
        <dbReference type="ARBA" id="ARBA00023235"/>
    </source>
</evidence>
<feature type="binding site" evidence="4">
    <location>
        <position position="326"/>
    </location>
    <ligand>
        <name>substrate</name>
    </ligand>
</feature>
<dbReference type="Pfam" id="PF01168">
    <property type="entry name" value="Ala_racemase_N"/>
    <property type="match status" value="1"/>
</dbReference>
<evidence type="ECO:0000313" key="6">
    <source>
        <dbReference type="EMBL" id="QXQ14637.1"/>
    </source>
</evidence>
<dbReference type="SMART" id="SM01005">
    <property type="entry name" value="Ala_racemase_C"/>
    <property type="match status" value="1"/>
</dbReference>
<feature type="active site" description="Proton acceptor; specific for D-alanine" evidence="4">
    <location>
        <position position="49"/>
    </location>
</feature>
<dbReference type="SUPFAM" id="SSF51419">
    <property type="entry name" value="PLP-binding barrel"/>
    <property type="match status" value="1"/>
</dbReference>
<dbReference type="Gene3D" id="3.20.20.10">
    <property type="entry name" value="Alanine racemase"/>
    <property type="match status" value="1"/>
</dbReference>
<dbReference type="EMBL" id="CP079105">
    <property type="protein sequence ID" value="QXQ14637.1"/>
    <property type="molecule type" value="Genomic_DNA"/>
</dbReference>
<dbReference type="PANTHER" id="PTHR30511">
    <property type="entry name" value="ALANINE RACEMASE"/>
    <property type="match status" value="1"/>
</dbReference>
<evidence type="ECO:0000256" key="4">
    <source>
        <dbReference type="HAMAP-Rule" id="MF_01201"/>
    </source>
</evidence>
<dbReference type="Proteomes" id="UP000887023">
    <property type="component" value="Chromosome"/>
</dbReference>
<evidence type="ECO:0000259" key="5">
    <source>
        <dbReference type="SMART" id="SM01005"/>
    </source>
</evidence>
<dbReference type="Gene3D" id="2.40.37.10">
    <property type="entry name" value="Lyase, Ornithine Decarboxylase, Chain A, domain 1"/>
    <property type="match status" value="1"/>
</dbReference>
<proteinExistence type="inferred from homology"/>
<name>A0ABX8SBS4_9ACTN</name>
<dbReference type="InterPro" id="IPR011079">
    <property type="entry name" value="Ala_racemase_C"/>
</dbReference>
<dbReference type="SUPFAM" id="SSF50621">
    <property type="entry name" value="Alanine racemase C-terminal domain-like"/>
    <property type="match status" value="1"/>
</dbReference>
<dbReference type="InterPro" id="IPR009006">
    <property type="entry name" value="Ala_racemase/Decarboxylase_C"/>
</dbReference>
<keyword evidence="3 4" id="KW-0413">Isomerase</keyword>
<feature type="active site" description="Proton acceptor; specific for L-alanine" evidence="4">
    <location>
        <position position="278"/>
    </location>
</feature>
<keyword evidence="7" id="KW-1185">Reference proteome</keyword>
<protein>
    <recommendedName>
        <fullName evidence="4">Alanine racemase</fullName>
        <ecNumber evidence="4">5.1.1.1</ecNumber>
    </recommendedName>
</protein>
<comment type="catalytic activity">
    <reaction evidence="4">
        <text>L-alanine = D-alanine</text>
        <dbReference type="Rhea" id="RHEA:20249"/>
        <dbReference type="ChEBI" id="CHEBI:57416"/>
        <dbReference type="ChEBI" id="CHEBI:57972"/>
        <dbReference type="EC" id="5.1.1.1"/>
    </reaction>
</comment>
<dbReference type="NCBIfam" id="TIGR00492">
    <property type="entry name" value="alr"/>
    <property type="match status" value="1"/>
</dbReference>
<dbReference type="InterPro" id="IPR001608">
    <property type="entry name" value="Ala_racemase_N"/>
</dbReference>
<feature type="modified residue" description="N6-(pyridoxal phosphate)lysine" evidence="4">
    <location>
        <position position="49"/>
    </location>
</feature>